<feature type="transmembrane region" description="Helical" evidence="1">
    <location>
        <begin position="69"/>
        <end position="89"/>
    </location>
</feature>
<feature type="transmembrane region" description="Helical" evidence="1">
    <location>
        <begin position="122"/>
        <end position="150"/>
    </location>
</feature>
<dbReference type="PANTHER" id="PTHR35519">
    <property type="entry name" value="MEMBRANE PROTEINS"/>
    <property type="match status" value="1"/>
</dbReference>
<proteinExistence type="predicted"/>
<dbReference type="PANTHER" id="PTHR35519:SF2">
    <property type="entry name" value="PH DOMAIN PROTEIN"/>
    <property type="match status" value="1"/>
</dbReference>
<keyword evidence="1" id="KW-0812">Transmembrane</keyword>
<organism evidence="2 3">
    <name type="scientific">Rhodohalobacter sulfatireducens</name>
    <dbReference type="NCBI Taxonomy" id="2911366"/>
    <lineage>
        <taxon>Bacteria</taxon>
        <taxon>Pseudomonadati</taxon>
        <taxon>Balneolota</taxon>
        <taxon>Balneolia</taxon>
        <taxon>Balneolales</taxon>
        <taxon>Balneolaceae</taxon>
        <taxon>Rhodohalobacter</taxon>
    </lineage>
</organism>
<reference evidence="2" key="2">
    <citation type="submission" date="2024-05" db="EMBL/GenBank/DDBJ databases">
        <title>Rhodohalobacter halophilus gen. nov., sp. nov., a moderately halophilic member of the family Balneolaceae.</title>
        <authorList>
            <person name="Xia J."/>
        </authorList>
    </citation>
    <scope>NUCLEOTIDE SEQUENCE</scope>
    <source>
        <strain evidence="2">WB101</strain>
    </source>
</reference>
<protein>
    <submittedName>
        <fullName evidence="2">DUF4112 domain-containing protein</fullName>
    </submittedName>
</protein>
<sequence length="155" mass="16998">MGEKVNPRSKSRKFAELLDNHFTIPGTKIKVGLDPLLGLVSGIGDLAGATLSIYFMIYAAMMGASSSVLIRMFLNILADLTIGSIPVLGDVFDVAWKANLRNANLLEKLEQDQDKTETESSILNWILLIVLIAILIGVIIVVIWLTTIAWNRLFG</sequence>
<reference evidence="2" key="1">
    <citation type="submission" date="2022-01" db="EMBL/GenBank/DDBJ databases">
        <authorList>
            <person name="Wang Y."/>
        </authorList>
    </citation>
    <scope>NUCLEOTIDE SEQUENCE</scope>
    <source>
        <strain evidence="2">WB101</strain>
    </source>
</reference>
<comment type="caution">
    <text evidence="2">The sequence shown here is derived from an EMBL/GenBank/DDBJ whole genome shotgun (WGS) entry which is preliminary data.</text>
</comment>
<dbReference type="Pfam" id="PF13430">
    <property type="entry name" value="DUF4112"/>
    <property type="match status" value="1"/>
</dbReference>
<keyword evidence="3" id="KW-1185">Reference proteome</keyword>
<gene>
    <name evidence="2" type="ORF">L6773_15725</name>
</gene>
<keyword evidence="1" id="KW-1133">Transmembrane helix</keyword>
<evidence type="ECO:0000313" key="2">
    <source>
        <dbReference type="EMBL" id="MCG2590027.1"/>
    </source>
</evidence>
<name>A0ABS9KGP7_9BACT</name>
<evidence type="ECO:0000313" key="3">
    <source>
        <dbReference type="Proteomes" id="UP001165366"/>
    </source>
</evidence>
<dbReference type="EMBL" id="JAKLWS010000024">
    <property type="protein sequence ID" value="MCG2590027.1"/>
    <property type="molecule type" value="Genomic_DNA"/>
</dbReference>
<keyword evidence="1" id="KW-0472">Membrane</keyword>
<evidence type="ECO:0000256" key="1">
    <source>
        <dbReference type="SAM" id="Phobius"/>
    </source>
</evidence>
<dbReference type="Proteomes" id="UP001165366">
    <property type="component" value="Unassembled WGS sequence"/>
</dbReference>
<accession>A0ABS9KGP7</accession>
<dbReference type="RefSeq" id="WP_237855384.1">
    <property type="nucleotide sequence ID" value="NZ_JAKLWS010000024.1"/>
</dbReference>
<feature type="transmembrane region" description="Helical" evidence="1">
    <location>
        <begin position="36"/>
        <end position="57"/>
    </location>
</feature>
<dbReference type="InterPro" id="IPR025187">
    <property type="entry name" value="DUF4112"/>
</dbReference>